<feature type="domain" description="Fibronectin type-III" evidence="8">
    <location>
        <begin position="3736"/>
        <end position="3834"/>
    </location>
</feature>
<feature type="coiled-coil region" evidence="5">
    <location>
        <begin position="2227"/>
        <end position="2282"/>
    </location>
</feature>
<feature type="region of interest" description="Disordered" evidence="6">
    <location>
        <begin position="3085"/>
        <end position="3117"/>
    </location>
</feature>
<keyword evidence="3" id="KW-0677">Repeat</keyword>
<feature type="region of interest" description="Disordered" evidence="6">
    <location>
        <begin position="2355"/>
        <end position="2383"/>
    </location>
</feature>
<comment type="caution">
    <text evidence="9">The sequence shown here is derived from an EMBL/GenBank/DDBJ whole genome shotgun (WGS) entry which is preliminary data.</text>
</comment>
<feature type="compositionally biased region" description="Basic residues" evidence="6">
    <location>
        <begin position="3954"/>
        <end position="3966"/>
    </location>
</feature>
<dbReference type="PROSITE" id="PS50002">
    <property type="entry name" value="SH3"/>
    <property type="match status" value="2"/>
</dbReference>
<organism evidence="9 10">
    <name type="scientific">Patella caerulea</name>
    <name type="common">Rayed Mediterranean limpet</name>
    <dbReference type="NCBI Taxonomy" id="87958"/>
    <lineage>
        <taxon>Eukaryota</taxon>
        <taxon>Metazoa</taxon>
        <taxon>Spiralia</taxon>
        <taxon>Lophotrochozoa</taxon>
        <taxon>Mollusca</taxon>
        <taxon>Gastropoda</taxon>
        <taxon>Patellogastropoda</taxon>
        <taxon>Patelloidea</taxon>
        <taxon>Patellidae</taxon>
        <taxon>Patella</taxon>
    </lineage>
</organism>
<evidence type="ECO:0000313" key="9">
    <source>
        <dbReference type="EMBL" id="KAK6174758.1"/>
    </source>
</evidence>
<feature type="region of interest" description="Disordered" evidence="6">
    <location>
        <begin position="3016"/>
        <end position="3062"/>
    </location>
</feature>
<feature type="region of interest" description="Disordered" evidence="6">
    <location>
        <begin position="2883"/>
        <end position="2981"/>
    </location>
</feature>
<feature type="compositionally biased region" description="Basic and acidic residues" evidence="6">
    <location>
        <begin position="179"/>
        <end position="189"/>
    </location>
</feature>
<evidence type="ECO:0000256" key="3">
    <source>
        <dbReference type="ARBA" id="ARBA00022737"/>
    </source>
</evidence>
<feature type="coiled-coil region" evidence="5">
    <location>
        <begin position="1847"/>
        <end position="1906"/>
    </location>
</feature>
<feature type="region of interest" description="Disordered" evidence="6">
    <location>
        <begin position="1461"/>
        <end position="1480"/>
    </location>
</feature>
<evidence type="ECO:0000256" key="5">
    <source>
        <dbReference type="SAM" id="Coils"/>
    </source>
</evidence>
<dbReference type="GO" id="GO:0007274">
    <property type="term" value="P:neuromuscular synaptic transmission"/>
    <property type="evidence" value="ECO:0007669"/>
    <property type="project" value="TreeGrafter"/>
</dbReference>
<feature type="coiled-coil region" evidence="5">
    <location>
        <begin position="858"/>
        <end position="931"/>
    </location>
</feature>
<comment type="similarity">
    <text evidence="1">Belongs to the RIMBP family.</text>
</comment>
<accession>A0AAN8JJ86</accession>
<feature type="region of interest" description="Disordered" evidence="6">
    <location>
        <begin position="3496"/>
        <end position="3516"/>
    </location>
</feature>
<feature type="region of interest" description="Disordered" evidence="6">
    <location>
        <begin position="171"/>
        <end position="191"/>
    </location>
</feature>
<feature type="coiled-coil region" evidence="5">
    <location>
        <begin position="1035"/>
        <end position="1094"/>
    </location>
</feature>
<feature type="compositionally biased region" description="Basic residues" evidence="6">
    <location>
        <begin position="3545"/>
        <end position="3555"/>
    </location>
</feature>
<dbReference type="Pfam" id="PF07653">
    <property type="entry name" value="SH3_2"/>
    <property type="match status" value="2"/>
</dbReference>
<feature type="compositionally biased region" description="Polar residues" evidence="6">
    <location>
        <begin position="3496"/>
        <end position="3506"/>
    </location>
</feature>
<dbReference type="PROSITE" id="PS50853">
    <property type="entry name" value="FN3"/>
    <property type="match status" value="1"/>
</dbReference>
<feature type="coiled-coil region" evidence="5">
    <location>
        <begin position="3203"/>
        <end position="3230"/>
    </location>
</feature>
<evidence type="ECO:0000256" key="2">
    <source>
        <dbReference type="ARBA" id="ARBA00022443"/>
    </source>
</evidence>
<dbReference type="CDD" id="cd00063">
    <property type="entry name" value="FN3"/>
    <property type="match status" value="1"/>
</dbReference>
<evidence type="ECO:0000313" key="10">
    <source>
        <dbReference type="Proteomes" id="UP001347796"/>
    </source>
</evidence>
<dbReference type="PANTHER" id="PTHR14234">
    <property type="entry name" value="RIM BINDING PROTEIN-RELATED"/>
    <property type="match status" value="1"/>
</dbReference>
<feature type="compositionally biased region" description="Basic and acidic residues" evidence="6">
    <location>
        <begin position="2355"/>
        <end position="2364"/>
    </location>
</feature>
<dbReference type="InterPro" id="IPR031994">
    <property type="entry name" value="JAKMIP_C"/>
</dbReference>
<feature type="region of interest" description="Disordered" evidence="6">
    <location>
        <begin position="3528"/>
        <end position="3573"/>
    </location>
</feature>
<feature type="compositionally biased region" description="Polar residues" evidence="6">
    <location>
        <begin position="3016"/>
        <end position="3031"/>
    </location>
</feature>
<feature type="coiled-coil region" evidence="5">
    <location>
        <begin position="2413"/>
        <end position="2440"/>
    </location>
</feature>
<dbReference type="InterPro" id="IPR003961">
    <property type="entry name" value="FN3_dom"/>
</dbReference>
<dbReference type="Pfam" id="PF25523">
    <property type="entry name" value="Ig_RIMBP2"/>
    <property type="match status" value="1"/>
</dbReference>
<evidence type="ECO:0000259" key="8">
    <source>
        <dbReference type="PROSITE" id="PS50853"/>
    </source>
</evidence>
<feature type="domain" description="SH3" evidence="7">
    <location>
        <begin position="3575"/>
        <end position="3642"/>
    </location>
</feature>
<feature type="compositionally biased region" description="Low complexity" evidence="6">
    <location>
        <begin position="3924"/>
        <end position="3940"/>
    </location>
</feature>
<feature type="region of interest" description="Disordered" evidence="6">
    <location>
        <begin position="3685"/>
        <end position="3735"/>
    </location>
</feature>
<feature type="coiled-coil region" evidence="5">
    <location>
        <begin position="578"/>
        <end position="626"/>
    </location>
</feature>
<feature type="coiled-coil region" evidence="5">
    <location>
        <begin position="3299"/>
        <end position="3447"/>
    </location>
</feature>
<dbReference type="Pfam" id="PF16034">
    <property type="entry name" value="JAKMIP_CC3"/>
    <property type="match status" value="1"/>
</dbReference>
<evidence type="ECO:0000256" key="6">
    <source>
        <dbReference type="SAM" id="MobiDB-lite"/>
    </source>
</evidence>
<feature type="domain" description="SH3" evidence="7">
    <location>
        <begin position="3858"/>
        <end position="3925"/>
    </location>
</feature>
<feature type="compositionally biased region" description="Polar residues" evidence="6">
    <location>
        <begin position="2368"/>
        <end position="2377"/>
    </location>
</feature>
<reference evidence="9 10" key="1">
    <citation type="submission" date="2024-01" db="EMBL/GenBank/DDBJ databases">
        <title>The genome of the rayed Mediterranean limpet Patella caerulea (Linnaeus, 1758).</title>
        <authorList>
            <person name="Anh-Thu Weber A."/>
            <person name="Halstead-Nussloch G."/>
        </authorList>
    </citation>
    <scope>NUCLEOTIDE SEQUENCE [LARGE SCALE GENOMIC DNA]</scope>
    <source>
        <strain evidence="9">AATW-2023a</strain>
        <tissue evidence="9">Whole specimen</tissue>
    </source>
</reference>
<feature type="coiled-coil region" evidence="5">
    <location>
        <begin position="1123"/>
        <end position="1274"/>
    </location>
</feature>
<dbReference type="SUPFAM" id="SSF50044">
    <property type="entry name" value="SH3-domain"/>
    <property type="match status" value="2"/>
</dbReference>
<dbReference type="PANTHER" id="PTHR14234:SF19">
    <property type="entry name" value="RIM-BINDING PROTEIN, ISOFORM F"/>
    <property type="match status" value="1"/>
</dbReference>
<keyword evidence="10" id="KW-1185">Reference proteome</keyword>
<feature type="coiled-coil region" evidence="5">
    <location>
        <begin position="1941"/>
        <end position="2148"/>
    </location>
</feature>
<dbReference type="GO" id="GO:0045202">
    <property type="term" value="C:synapse"/>
    <property type="evidence" value="ECO:0007669"/>
    <property type="project" value="GOC"/>
</dbReference>
<dbReference type="Proteomes" id="UP001347796">
    <property type="component" value="Unassembled WGS sequence"/>
</dbReference>
<feature type="compositionally biased region" description="Polar residues" evidence="6">
    <location>
        <begin position="2883"/>
        <end position="2902"/>
    </location>
</feature>
<dbReference type="InterPro" id="IPR001452">
    <property type="entry name" value="SH3_domain"/>
</dbReference>
<dbReference type="InterPro" id="IPR040325">
    <property type="entry name" value="RIMBP1/2/3"/>
</dbReference>
<protein>
    <submittedName>
        <fullName evidence="9">Uncharacterized protein</fullName>
    </submittedName>
</protein>
<dbReference type="Gene3D" id="2.60.40.10">
    <property type="entry name" value="Immunoglobulins"/>
    <property type="match status" value="1"/>
</dbReference>
<feature type="region of interest" description="Disordered" evidence="6">
    <location>
        <begin position="3924"/>
        <end position="3966"/>
    </location>
</feature>
<evidence type="ECO:0000256" key="1">
    <source>
        <dbReference type="ARBA" id="ARBA00010749"/>
    </source>
</evidence>
<feature type="coiled-coil region" evidence="5">
    <location>
        <begin position="1529"/>
        <end position="1818"/>
    </location>
</feature>
<evidence type="ECO:0000256" key="4">
    <source>
        <dbReference type="PROSITE-ProRule" id="PRU00192"/>
    </source>
</evidence>
<dbReference type="InterPro" id="IPR036116">
    <property type="entry name" value="FN3_sf"/>
</dbReference>
<name>A0AAN8JJ86_PATCE</name>
<feature type="compositionally biased region" description="Basic and acidic residues" evidence="6">
    <location>
        <begin position="1461"/>
        <end position="1473"/>
    </location>
</feature>
<feature type="compositionally biased region" description="Basic and acidic residues" evidence="6">
    <location>
        <begin position="3529"/>
        <end position="3544"/>
    </location>
</feature>
<feature type="coiled-coil region" evidence="5">
    <location>
        <begin position="677"/>
        <end position="767"/>
    </location>
</feature>
<dbReference type="InterPro" id="IPR013783">
    <property type="entry name" value="Ig-like_fold"/>
</dbReference>
<dbReference type="SMART" id="SM00326">
    <property type="entry name" value="SH3"/>
    <property type="match status" value="2"/>
</dbReference>
<sequence>MELCHSTVCRVPTFRYRPTPYHHSAHATLGHLIRIIEQLKNKDKIISHLEKELGQTAGYALSLQLDRNHQNKMSAATLTAGTDRQLSFSSPLKHNQTLKTFSLDNSYNEHQTEAGLELETESNQSDDSILDKQAVKKLKDLEERHKSLKERNRKFLEKNVELTSENRNLKDQISSLTEESGKMKEQSEHSKRKATVYARQLSQEKLKLVNLELQLSELHKLRQQLTEQTKTITSLRQSCSEKDRRMELIQHHKKRRKLRRSQEKCCGVKETFYGYDEDQRSMDSENSLSLSSASHGTLSDDDLWDELSREEREKSYQKLMKEHLQLEKSHALLMKQTDNYQDPQRSNQLRCDLEHNLILSQGRIEELEQVLRSSGKDDICDLLKERARLVNMNEILENQLQESEKNRVELSEELAEKRDQMEDMEFQILEFQESVDEAPKCSQGETTQDDYNESLIKEKLSISLKSEREGKMEIEELRREIAGLLEGRGKEVDVILQKLDTLKNAEQQIEALEVTARELQAKVISLQQDKTNLEDQLADAQRKASEHKEPIMNPDAPDLSQMEMLDLKDQISAHEISELELMEKNIKLQENLAEFESNSENQIMQIVDLEHKVKSYKQKLDTFQNKTSMSQNQTEFDQNFRTVTKEIEKLVEKTANPVAAKSKTKNFGNQTDVILQANNSSDEVKSLEKKLQKMHEENLKLKQKLERKLLDYDSDKSSDDERESRISELENVCEELKERSYGAELAERQIKEKLKLAEQTINDLESSEGMLREKSEKLKFRDNEAKKQVKELHHIVEEMKDIIQEKDIVELSLREKVQFLEKVESASNQQIAELQASELSLKEQVSTLEKHQTDPEFITELKHQIEELAVDNERLASRVAELEEEEEILRDNWRKVAAEDAKRAFNQQEKLQLLELMNRELKSKLHESQEAAAINILNNSSLAMELSESQGQNEFSNPSSEVSDLQLKIRHLEDELLEVTEIKNNKIELLQERMEKFRENEIKLSETVMEAEVAEAELKSRLAFYESSQVTVEKILDYEDKLHELRSSQEDLLEQLHSLENHEEDLTEKLERTEKEHKAQISRLKAEISKYKEREKSSAKKLSSLEKHEEELMEKVTKFGITEKRLQDKVEAKEAVISELRLKIEEKSDKIRELDATKTEMFNQISKLLDNEKILNDKITELKRSVTNYKSVADSKSGSVESLKHGYENQIEKMETQAQTQSEKILQLERSISVDSESRDEKIELLEKENSELVKKLESLKKKSSAKIKQLEKCVFDAEERENQCRDNVTSANNKLSQSRSDMLESESRLEEMITSEQKLKENIKYLEETVVVGLENEVRDLKNKIFELNNKINELTSNDSDKDNLLILQEKLDKEVKINQTLSESKNQLESDLENATHHSETIKTKLENLELKNKELVKLRTETEAKMGDSHQEISRLREKIEVLLDGESRLMDRVSELEESERKLTDEMESLKSSTTLEISEIPKEQSTTLESSFFARRESFASNKRGSIGAYSDTSDNELNGSMKISSLYQRVQALEAEKEELTARLSEASATESSLKQLKDKIRLLEESEDRLMERVMELEENEDRLKKEINSLKDDANLELVTFNETELKRSIDKLKHEKESLESEIQLVEDQLQEEKQRSSKLQDRVTYLETLETNNNSTIAKLEIANDDLKTRLTNTEDKLKVEKNKSISSDTKNKNLTKELDAANEKMKQDREREVESLKTMETSLKKTIKELTEEKADLENQFIETQQELKEERGKLETKLREQKLNFDNLQKSKVQLDEELVDMKQKAKQLQKELTNSQNKIQLMQSEYESKAIDLETKETELREKVKEKTRTEFDLKKKVQNLEKLIKQNQADSEEMDQKCTKLEKSFNETSTHNSILKEKVQALEEELSKYTSLSDEYSTMKVMQSETNTELEVLREKLTDFTSTKKEHDLLLEENANFRTKIQKLENTLADYQKLQEEHEHLITAHHESGNRLQQLEKRSIELNDLKREHEKLSFIHSDSEQKLNSVKEMLGDFEILKQKHAEILEVNQNLESRLVTMVNPEDHENVVKVLNETQDKVKNLEQQVIDVTERTRSEEQTKSAVKIKALEKIIEEYSTLQDEYKSLLKIHHTANQTISDLEDELSEYEKRKQSNTISTQTDSHADVSIESAVFSENDSPTHRPVLHKTEDRTSFIETPFQSKHSITLTSANPMKKSFVLSKPKTIGLPVKKYSIGSLDTSHSNRELENQIRQLEGENSRLKEEMEQKLEVIQTFQNEMEHATKVLNEISGEQSTSYEKCINHEIPVLSEKIENLRHLVTAGRAQETNIRSRICNGDHHDFNTKIAQLQREENLLHEKISKLENGNKELNDRLKKLPTSANRSSTSPDGDRKKSSYLKDKIKFFESGKKGEADDMLDKPEDVLRQQIADMEVLRQQVVDLEHDRDKLHDNARRDKQIIHNQHIEISELQLSEKMLKEQVNALTRSERELYEKGSALEDQIAKQEDQIHELQILERRLRELVRKLKLDEEQWMAKNENMVANMEDLSHSETVLKTKISDLEIDNAKMTDKLEYYKLRLKELESSETTLIQKVKHYENMESRLQAKFKDLENCRTAANSQASELDIMSTDLESRLEHALEENNILARHVTELRAQTQDIDRQLLNTKDNEVGLKQHVASLEKSETVLQKRIKEFELREIDNRAENREIQQTVAILKDRISALQRSENRLKFKIQELESGDVQSSTHSENKKLPENIEDCHQRIVELQDVVAKLQRSVDVNDNHDNKEIQERELWEETEIQMEELEKLNHHLNSLVQEEKNGKEISGREVDIAKLNRRLESYQDFLLRLKQNLLIRRGSSLEHPESGVCQGSNQIQRGDLQSLENKRVMQSVRGLTTQTEETTVKGSQQGPLKTSRNFERQSDDKYLSRSDVIAHEEQIKRDTSGVYSSPPNQSASKEVKKRLNHFESNNMESSKDEGRWNNSKSAKPASHDVFDVSNGWTSVAKATSLSQPHQGKGYEELVIGLTLPSESEGQSANDTDSAMSSPDVPRAQKSSSKRRSEELAPPLPKSLPPTLSEKTVFAQDSYYLPSFDKGAVGSTDGELDNNSLVSPPRGKDSITPSPGTTAVHPSDNVYVSTLGLEYLTEGQAPIRNFPSLDSVADSGRGTVASNVGQLHNLVDKIGFIEKQLQVTNEETETEEESLFSWKTKASERGQQLEVASSENRQIKTEINQLEKEVEEKNRYISTLDQWLHSFEEIFKNKDIKSDRDIIQQLQADLVKVKGELTNSGQRKEDISKDPAALQTQLTSKNRELSAKRQEVETLLRVIRSWQEECRTIENMRSNALDSLRALEVEALELQDVHNDLTEMKNEYDSLRGQMNKVKELTEETVRLNDRVKGLENENASFQSVKEEYDSLRARFDEIESSKEKALTDVAPLKAKVARLSQNCQEKNSLIRRLVDELQAKGGKSVLLDELRRLEVAMTDESDIEGPITASPLVSTSHMAPRSQVYRNQGRTSPAYSSSSSSISDARDLLSDTELMSAPEHRLPQRPRSAEHASRPNRHTRRHLSSKTDYLTPNKEIRNTHASPDEPKLYMALADYNPQLFSRSDKPWLEIPLQEGDRVKVIGQLSHSGYYEAEVNNRVGLVPASYLQPLHHSPEWYHSAIQGRRIQNLQSTPRNQEGSPEKIVNMFHQLNQVQPSPINATGTSTSGNNQTTQTQGQGQTTTTTQTFYNIPPRKPPTSGQAGAPDPPSNFKVQKIIGGNSLMLSWLPPKLNELNQSNGSPVTGYRIFCNGQIRHQSHSPLLAKAVIENILVARQHKLSIQTMAANGLVSTSVSITFDGVVTPSSDSESDHESDADLSSIFSKISQGQGPRRQFIGVYDYDPQHHSRQDLTGQELLFQTGDSITVFGNQRPDGFYHAEINGKKGLVPARFIEELPSSPSKNTKSKKSYSTPVQPVYRSTGSIYSRGKHSLPPHSHFH</sequence>
<feature type="compositionally biased region" description="Basic and acidic residues" evidence="6">
    <location>
        <begin position="2903"/>
        <end position="2930"/>
    </location>
</feature>
<keyword evidence="2 4" id="KW-0728">SH3 domain</keyword>
<feature type="coiled-coil region" evidence="5">
    <location>
        <begin position="386"/>
        <end position="434"/>
    </location>
</feature>
<feature type="coiled-coil region" evidence="5">
    <location>
        <begin position="962"/>
        <end position="1007"/>
    </location>
</feature>
<feature type="compositionally biased region" description="Polar residues" evidence="6">
    <location>
        <begin position="2932"/>
        <end position="2943"/>
    </location>
</feature>
<evidence type="ECO:0000259" key="7">
    <source>
        <dbReference type="PROSITE" id="PS50002"/>
    </source>
</evidence>
<dbReference type="Gene3D" id="2.30.30.40">
    <property type="entry name" value="SH3 Domains"/>
    <property type="match status" value="2"/>
</dbReference>
<dbReference type="InterPro" id="IPR036028">
    <property type="entry name" value="SH3-like_dom_sf"/>
</dbReference>
<keyword evidence="5" id="KW-0175">Coiled coil</keyword>
<dbReference type="SUPFAM" id="SSF49265">
    <property type="entry name" value="Fibronectin type III"/>
    <property type="match status" value="1"/>
</dbReference>
<feature type="coiled-coil region" evidence="5">
    <location>
        <begin position="495"/>
        <end position="543"/>
    </location>
</feature>
<feature type="coiled-coil region" evidence="5">
    <location>
        <begin position="2483"/>
        <end position="2520"/>
    </location>
</feature>
<gene>
    <name evidence="9" type="ORF">SNE40_017975</name>
</gene>
<dbReference type="EMBL" id="JAZGQO010000011">
    <property type="protein sequence ID" value="KAK6174758.1"/>
    <property type="molecule type" value="Genomic_DNA"/>
</dbReference>
<feature type="compositionally biased region" description="Low complexity" evidence="6">
    <location>
        <begin position="3691"/>
        <end position="3716"/>
    </location>
</feature>
<proteinExistence type="inferred from homology"/>
<dbReference type="InterPro" id="IPR057884">
    <property type="entry name" value="FN3_RIM-BP1/2/3"/>
</dbReference>